<name>A0ABR9V7K4_9CHRO</name>
<comment type="caution">
    <text evidence="2">The sequence shown here is derived from an EMBL/GenBank/DDBJ whole genome shotgun (WGS) entry which is preliminary data.</text>
</comment>
<dbReference type="Pfam" id="PF02325">
    <property type="entry name" value="CCB3_YggT"/>
    <property type="match status" value="1"/>
</dbReference>
<evidence type="ECO:0000256" key="1">
    <source>
        <dbReference type="SAM" id="Phobius"/>
    </source>
</evidence>
<feature type="transmembrane region" description="Helical" evidence="1">
    <location>
        <begin position="45"/>
        <end position="66"/>
    </location>
</feature>
<dbReference type="Proteomes" id="UP000654604">
    <property type="component" value="Unassembled WGS sequence"/>
</dbReference>
<evidence type="ECO:0000313" key="2">
    <source>
        <dbReference type="EMBL" id="MBE9223509.1"/>
    </source>
</evidence>
<dbReference type="EMBL" id="JADEWC010000034">
    <property type="protein sequence ID" value="MBE9223509.1"/>
    <property type="molecule type" value="Genomic_DNA"/>
</dbReference>
<evidence type="ECO:0000313" key="3">
    <source>
        <dbReference type="Proteomes" id="UP000654604"/>
    </source>
</evidence>
<keyword evidence="1" id="KW-0812">Transmembrane</keyword>
<sequence length="144" mass="16850">MNNEPFNEDDNLEKQQELRQEEEAYKLHKRERELKAQKRATTFRWIVNTIYVLVGFLQVLLFIRFMLRLLGANPENQFAQFIYSVSDPFISPFATLFISPVSDETMNPIGGMNVFDLNVIVAIIVYALLGWLGVTIVRYLYKRP</sequence>
<keyword evidence="3" id="KW-1185">Reference proteome</keyword>
<dbReference type="RefSeq" id="WP_193801745.1">
    <property type="nucleotide sequence ID" value="NZ_JADEWC010000034.1"/>
</dbReference>
<proteinExistence type="predicted"/>
<reference evidence="2 3" key="1">
    <citation type="submission" date="2020-10" db="EMBL/GenBank/DDBJ databases">
        <authorList>
            <person name="Castelo-Branco R."/>
            <person name="Eusebio N."/>
            <person name="Adriana R."/>
            <person name="Vieira A."/>
            <person name="Brugerolle De Fraissinette N."/>
            <person name="Rezende De Castro R."/>
            <person name="Schneider M.P."/>
            <person name="Vasconcelos V."/>
            <person name="Leao P.N."/>
        </authorList>
    </citation>
    <scope>NUCLEOTIDE SEQUENCE [LARGE SCALE GENOMIC DNA]</scope>
    <source>
        <strain evidence="2 3">LEGE 03274</strain>
    </source>
</reference>
<organism evidence="2 3">
    <name type="scientific">Cyanobacterium stanieri LEGE 03274</name>
    <dbReference type="NCBI Taxonomy" id="1828756"/>
    <lineage>
        <taxon>Bacteria</taxon>
        <taxon>Bacillati</taxon>
        <taxon>Cyanobacteriota</taxon>
        <taxon>Cyanophyceae</taxon>
        <taxon>Oscillatoriophycideae</taxon>
        <taxon>Chroococcales</taxon>
        <taxon>Geminocystaceae</taxon>
        <taxon>Cyanobacterium</taxon>
    </lineage>
</organism>
<keyword evidence="1" id="KW-1133">Transmembrane helix</keyword>
<accession>A0ABR9V7K4</accession>
<dbReference type="InterPro" id="IPR003425">
    <property type="entry name" value="CCB3/YggT"/>
</dbReference>
<feature type="transmembrane region" description="Helical" evidence="1">
    <location>
        <begin position="119"/>
        <end position="141"/>
    </location>
</feature>
<keyword evidence="1" id="KW-0472">Membrane</keyword>
<gene>
    <name evidence="2" type="ORF">IQ215_12460</name>
</gene>
<protein>
    <submittedName>
        <fullName evidence="2">YggT family protein</fullName>
    </submittedName>
</protein>